<accession>A0A0A3XJJ5</accession>
<sequence>MTQIALVRMRACRFMLADLRRPDIVFEGDAIRPLCVKVDRIDCLFFLCSDYFVATPLLPGQCV</sequence>
<comment type="caution">
    <text evidence="1">The sequence shown here is derived from an EMBL/GenBank/DDBJ whole genome shotgun (WGS) entry which is preliminary data.</text>
</comment>
<dbReference type="EMBL" id="JRPN01000029">
    <property type="protein sequence ID" value="KGT74552.1"/>
    <property type="molecule type" value="Genomic_DNA"/>
</dbReference>
<reference evidence="1 2" key="1">
    <citation type="submission" date="2014-09" db="EMBL/GenBank/DDBJ databases">
        <title>Draft genome of Bradyrhizobium japonicum Is-34.</title>
        <authorList>
            <person name="Tsurumaru H."/>
            <person name="Yamakawa T."/>
            <person name="Hashimoto S."/>
            <person name="Okizaki K."/>
            <person name="Kanesaki Y."/>
            <person name="Yoshikawa H."/>
            <person name="Yajima S."/>
        </authorList>
    </citation>
    <scope>NUCLEOTIDE SEQUENCE [LARGE SCALE GENOMIC DNA]</scope>
    <source>
        <strain evidence="1 2">Is-34</strain>
    </source>
</reference>
<dbReference type="Proteomes" id="UP000030377">
    <property type="component" value="Unassembled WGS sequence"/>
</dbReference>
<evidence type="ECO:0000313" key="2">
    <source>
        <dbReference type="Proteomes" id="UP000030377"/>
    </source>
</evidence>
<protein>
    <submittedName>
        <fullName evidence="1">Uncharacterized protein</fullName>
    </submittedName>
</protein>
<evidence type="ECO:0000313" key="1">
    <source>
        <dbReference type="EMBL" id="KGT74552.1"/>
    </source>
</evidence>
<organism evidence="1 2">
    <name type="scientific">Bradyrhizobium japonicum</name>
    <dbReference type="NCBI Taxonomy" id="375"/>
    <lineage>
        <taxon>Bacteria</taxon>
        <taxon>Pseudomonadati</taxon>
        <taxon>Pseudomonadota</taxon>
        <taxon>Alphaproteobacteria</taxon>
        <taxon>Hyphomicrobiales</taxon>
        <taxon>Nitrobacteraceae</taxon>
        <taxon>Bradyrhizobium</taxon>
    </lineage>
</organism>
<gene>
    <name evidence="1" type="ORF">MA20_37845</name>
</gene>
<proteinExistence type="predicted"/>
<dbReference type="AlphaFoldDB" id="A0A0A3XJJ5"/>
<name>A0A0A3XJJ5_BRAJP</name>